<evidence type="ECO:0000256" key="2">
    <source>
        <dbReference type="ARBA" id="ARBA00022679"/>
    </source>
</evidence>
<proteinExistence type="inferred from homology"/>
<gene>
    <name evidence="5" type="ORF">COS49_01085</name>
</gene>
<dbReference type="Gene3D" id="3.40.1190.20">
    <property type="match status" value="1"/>
</dbReference>
<dbReference type="InterPro" id="IPR002139">
    <property type="entry name" value="Ribo/fructo_kinase"/>
</dbReference>
<evidence type="ECO:0000313" key="5">
    <source>
        <dbReference type="EMBL" id="PIV10334.1"/>
    </source>
</evidence>
<dbReference type="EMBL" id="PEUX01000025">
    <property type="protein sequence ID" value="PIV10334.1"/>
    <property type="molecule type" value="Genomic_DNA"/>
</dbReference>
<feature type="domain" description="Carbohydrate kinase PfkB" evidence="4">
    <location>
        <begin position="42"/>
        <end position="309"/>
    </location>
</feature>
<dbReference type="SUPFAM" id="SSF53613">
    <property type="entry name" value="Ribokinase-like"/>
    <property type="match status" value="1"/>
</dbReference>
<reference evidence="6" key="1">
    <citation type="submission" date="2017-09" db="EMBL/GenBank/DDBJ databases">
        <title>Depth-based differentiation of microbial function through sediment-hosted aquifers and enrichment of novel symbionts in the deep terrestrial subsurface.</title>
        <authorList>
            <person name="Probst A.J."/>
            <person name="Ladd B."/>
            <person name="Jarett J.K."/>
            <person name="Geller-Mcgrath D.E."/>
            <person name="Sieber C.M.K."/>
            <person name="Emerson J.B."/>
            <person name="Anantharaman K."/>
            <person name="Thomas B.C."/>
            <person name="Malmstrom R."/>
            <person name="Stieglmeier M."/>
            <person name="Klingl A."/>
            <person name="Woyke T."/>
            <person name="Ryan C.M."/>
            <person name="Banfield J.F."/>
        </authorList>
    </citation>
    <scope>NUCLEOTIDE SEQUENCE [LARGE SCALE GENOMIC DNA]</scope>
</reference>
<dbReference type="InterPro" id="IPR029056">
    <property type="entry name" value="Ribokinase-like"/>
</dbReference>
<evidence type="ECO:0000259" key="4">
    <source>
        <dbReference type="Pfam" id="PF00294"/>
    </source>
</evidence>
<evidence type="ECO:0000256" key="3">
    <source>
        <dbReference type="ARBA" id="ARBA00022777"/>
    </source>
</evidence>
<comment type="similarity">
    <text evidence="1">Belongs to the carbohydrate kinase PfkB family.</text>
</comment>
<dbReference type="InterPro" id="IPR002173">
    <property type="entry name" value="Carboh/pur_kinase_PfkB_CS"/>
</dbReference>
<dbReference type="PANTHER" id="PTHR10584">
    <property type="entry name" value="SUGAR KINASE"/>
    <property type="match status" value="1"/>
</dbReference>
<keyword evidence="2" id="KW-0808">Transferase</keyword>
<comment type="caution">
    <text evidence="5">The sequence shown here is derived from an EMBL/GenBank/DDBJ whole genome shotgun (WGS) entry which is preliminary data.</text>
</comment>
<keyword evidence="3" id="KW-0418">Kinase</keyword>
<dbReference type="Pfam" id="PF00294">
    <property type="entry name" value="PfkB"/>
    <property type="match status" value="1"/>
</dbReference>
<evidence type="ECO:0000313" key="6">
    <source>
        <dbReference type="Proteomes" id="UP000229894"/>
    </source>
</evidence>
<dbReference type="InterPro" id="IPR011611">
    <property type="entry name" value="PfkB_dom"/>
</dbReference>
<protein>
    <recommendedName>
        <fullName evidence="4">Carbohydrate kinase PfkB domain-containing protein</fullName>
    </recommendedName>
</protein>
<dbReference type="PROSITE" id="PS00583">
    <property type="entry name" value="PFKB_KINASES_1"/>
    <property type="match status" value="1"/>
</dbReference>
<dbReference type="GO" id="GO:0016301">
    <property type="term" value="F:kinase activity"/>
    <property type="evidence" value="ECO:0007669"/>
    <property type="project" value="UniProtKB-KW"/>
</dbReference>
<accession>A0A2M7BUT6</accession>
<sequence>MYDIITFGSATEDVFMSSRRLEIIEDEKFVAKKGLCVPLGSKMHMDEAYFAMGGCGTNTAVTFARQGLKTAYFGMLGRDAFGQEVKKELKKQGVSLELLKESAEYPTAFSVILSLPGVGRSILEKYGACHQLTEEDIPFDTLKSQWFYIASLSAKSHRMLVPLINFAQSAGIKIAANPAGSVKSPEDTEILKSVLNKLDILILNQEESARLTGLDYNEEKEIFNKLDDRVDGLVIMTKGPEGVTVSDGEYLYSAGIPKSDMIDRTGAGDAFGSGFVAGYIEKKDIADAIQLGTANATSVLQKVGATNGLLEKGDWGEWEKVEVKKEAI</sequence>
<organism evidence="5 6">
    <name type="scientific">Candidatus Portnoybacteria bacterium CG03_land_8_20_14_0_80_41_10</name>
    <dbReference type="NCBI Taxonomy" id="1974808"/>
    <lineage>
        <taxon>Bacteria</taxon>
        <taxon>Candidatus Portnoyibacteriota</taxon>
    </lineage>
</organism>
<dbReference type="PRINTS" id="PR00990">
    <property type="entry name" value="RIBOKINASE"/>
</dbReference>
<evidence type="ECO:0000256" key="1">
    <source>
        <dbReference type="ARBA" id="ARBA00010688"/>
    </source>
</evidence>
<dbReference type="Proteomes" id="UP000229894">
    <property type="component" value="Unassembled WGS sequence"/>
</dbReference>
<dbReference type="AlphaFoldDB" id="A0A2M7BUT6"/>
<dbReference type="GO" id="GO:0006796">
    <property type="term" value="P:phosphate-containing compound metabolic process"/>
    <property type="evidence" value="ECO:0007669"/>
    <property type="project" value="UniProtKB-ARBA"/>
</dbReference>
<name>A0A2M7BUT6_9BACT</name>
<dbReference type="PANTHER" id="PTHR10584:SF166">
    <property type="entry name" value="RIBOKINASE"/>
    <property type="match status" value="1"/>
</dbReference>